<protein>
    <submittedName>
        <fullName evidence="4">Uncharacterized protein</fullName>
    </submittedName>
</protein>
<keyword evidence="3" id="KW-0812">Transmembrane</keyword>
<proteinExistence type="inferred from homology"/>
<dbReference type="EMBL" id="JAAOAN010000627">
    <property type="protein sequence ID" value="KAF5702304.1"/>
    <property type="molecule type" value="Genomic_DNA"/>
</dbReference>
<feature type="compositionally biased region" description="Polar residues" evidence="2">
    <location>
        <begin position="1"/>
        <end position="19"/>
    </location>
</feature>
<evidence type="ECO:0000256" key="2">
    <source>
        <dbReference type="SAM" id="MobiDB-lite"/>
    </source>
</evidence>
<accession>A0A8H5XYR5</accession>
<dbReference type="GO" id="GO:0043386">
    <property type="term" value="P:mycotoxin biosynthetic process"/>
    <property type="evidence" value="ECO:0007669"/>
    <property type="project" value="InterPro"/>
</dbReference>
<sequence>MEVGSYSSVPQDDSQNSQDGIYISRPKSRHFIQTFLLPFFTLCIGLFSGMLINEHWRRDFKSYGSYETGFNTESILPPNLIELEQKKFSGNVKFLSNGTEVLILDPLEPVYVGNPHPDIDLAWDKLLKGRYFSLSEEEAKKVWGPGYKVYMDRAEGGFTGGFDVFHSLHCLNQIRKALYPDYYLPTVFHGIEHTHITMLKYGNYNTIVIQRKS</sequence>
<feature type="transmembrane region" description="Helical" evidence="3">
    <location>
        <begin position="31"/>
        <end position="52"/>
    </location>
</feature>
<dbReference type="OrthoDB" id="3687641at2759"/>
<dbReference type="PANTHER" id="PTHR33365">
    <property type="entry name" value="YALI0B05434P"/>
    <property type="match status" value="1"/>
</dbReference>
<comment type="caution">
    <text evidence="4">The sequence shown here is derived from an EMBL/GenBank/DDBJ whole genome shotgun (WGS) entry which is preliminary data.</text>
</comment>
<reference evidence="4 5" key="1">
    <citation type="submission" date="2020-05" db="EMBL/GenBank/DDBJ databases">
        <title>Identification and distribution of gene clusters putatively required for synthesis of sphingolipid metabolism inhibitors in phylogenetically diverse species of the filamentous fungus Fusarium.</title>
        <authorList>
            <person name="Kim H.-S."/>
            <person name="Busman M."/>
            <person name="Brown D.W."/>
            <person name="Divon H."/>
            <person name="Uhlig S."/>
            <person name="Proctor R.H."/>
        </authorList>
    </citation>
    <scope>NUCLEOTIDE SEQUENCE [LARGE SCALE GENOMIC DNA]</scope>
    <source>
        <strain evidence="4 5">NRRL 66235</strain>
    </source>
</reference>
<keyword evidence="3" id="KW-1133">Transmembrane helix</keyword>
<evidence type="ECO:0000256" key="1">
    <source>
        <dbReference type="ARBA" id="ARBA00035112"/>
    </source>
</evidence>
<keyword evidence="3" id="KW-0472">Membrane</keyword>
<dbReference type="PANTHER" id="PTHR33365:SF13">
    <property type="entry name" value="TAT PATHWAY SIGNAL SEQUENCE"/>
    <property type="match status" value="1"/>
</dbReference>
<feature type="region of interest" description="Disordered" evidence="2">
    <location>
        <begin position="1"/>
        <end position="20"/>
    </location>
</feature>
<dbReference type="InterPro" id="IPR021765">
    <property type="entry name" value="UstYa-like"/>
</dbReference>
<evidence type="ECO:0000313" key="5">
    <source>
        <dbReference type="Proteomes" id="UP000544331"/>
    </source>
</evidence>
<comment type="similarity">
    <text evidence="1">Belongs to the ustYa family.</text>
</comment>
<dbReference type="AlphaFoldDB" id="A0A8H5XYR5"/>
<keyword evidence="5" id="KW-1185">Reference proteome</keyword>
<evidence type="ECO:0000313" key="4">
    <source>
        <dbReference type="EMBL" id="KAF5702304.1"/>
    </source>
</evidence>
<gene>
    <name evidence="4" type="ORF">FMUND_13539</name>
</gene>
<dbReference type="Proteomes" id="UP000544331">
    <property type="component" value="Unassembled WGS sequence"/>
</dbReference>
<organism evidence="4 5">
    <name type="scientific">Fusarium mundagurra</name>
    <dbReference type="NCBI Taxonomy" id="1567541"/>
    <lineage>
        <taxon>Eukaryota</taxon>
        <taxon>Fungi</taxon>
        <taxon>Dikarya</taxon>
        <taxon>Ascomycota</taxon>
        <taxon>Pezizomycotina</taxon>
        <taxon>Sordariomycetes</taxon>
        <taxon>Hypocreomycetidae</taxon>
        <taxon>Hypocreales</taxon>
        <taxon>Nectriaceae</taxon>
        <taxon>Fusarium</taxon>
        <taxon>Fusarium fujikuroi species complex</taxon>
    </lineage>
</organism>
<evidence type="ECO:0000256" key="3">
    <source>
        <dbReference type="SAM" id="Phobius"/>
    </source>
</evidence>
<name>A0A8H5XYR5_9HYPO</name>
<dbReference type="Pfam" id="PF11807">
    <property type="entry name" value="UstYa"/>
    <property type="match status" value="1"/>
</dbReference>